<dbReference type="InterPro" id="IPR025410">
    <property type="entry name" value="Lant_dehyd"/>
</dbReference>
<reference evidence="3 4" key="1">
    <citation type="journal article" date="2017" name="ISME J.">
        <title>Potential for microbial H2 and metal transformations associated with novel bacteria and archaea in deep terrestrial subsurface sediments.</title>
        <authorList>
            <person name="Hernsdorf A.W."/>
            <person name="Amano Y."/>
            <person name="Miyakawa K."/>
            <person name="Ise K."/>
            <person name="Suzuki Y."/>
            <person name="Anantharaman K."/>
            <person name="Probst A."/>
            <person name="Burstein D."/>
            <person name="Thomas B.C."/>
            <person name="Banfield J.F."/>
        </authorList>
    </citation>
    <scope>NUCLEOTIDE SEQUENCE [LARGE SCALE GENOMIC DNA]</scope>
    <source>
        <strain evidence="3">HGW-Wallbacteria-1</strain>
    </source>
</reference>
<keyword evidence="1" id="KW-0479">Metal-binding</keyword>
<dbReference type="PRINTS" id="PR01950">
    <property type="entry name" value="LANCSUPER"/>
</dbReference>
<dbReference type="PIRSF" id="PIRSF037228">
    <property type="entry name" value="Lant_mod_RumM"/>
    <property type="match status" value="1"/>
</dbReference>
<dbReference type="NCBIfam" id="TIGR03897">
    <property type="entry name" value="lanti_2_LanM"/>
    <property type="match status" value="1"/>
</dbReference>
<dbReference type="Pfam" id="PF05147">
    <property type="entry name" value="LANC_like"/>
    <property type="match status" value="1"/>
</dbReference>
<dbReference type="GO" id="GO:0046872">
    <property type="term" value="F:metal ion binding"/>
    <property type="evidence" value="ECO:0007669"/>
    <property type="project" value="UniProtKB-KW"/>
</dbReference>
<feature type="binding site" evidence="1">
    <location>
        <position position="941"/>
    </location>
    <ligand>
        <name>Zn(2+)</name>
        <dbReference type="ChEBI" id="CHEBI:29105"/>
    </ligand>
</feature>
<accession>A0A2N1PKM6</accession>
<dbReference type="InterPro" id="IPR012341">
    <property type="entry name" value="6hp_glycosidase-like_sf"/>
</dbReference>
<dbReference type="InterPro" id="IPR017146">
    <property type="entry name" value="Lanti_2_LanM"/>
</dbReference>
<protein>
    <recommendedName>
        <fullName evidence="2">Lantibiotic biosynthesis protein dehydration domain-containing protein</fullName>
    </recommendedName>
</protein>
<proteinExistence type="predicted"/>
<gene>
    <name evidence="3" type="ORF">CVV64_16775</name>
</gene>
<dbReference type="Gene3D" id="1.50.10.10">
    <property type="match status" value="1"/>
</dbReference>
<evidence type="ECO:0000313" key="3">
    <source>
        <dbReference type="EMBL" id="PKK88898.1"/>
    </source>
</evidence>
<keyword evidence="1" id="KW-0862">Zinc</keyword>
<dbReference type="GO" id="GO:0005975">
    <property type="term" value="P:carbohydrate metabolic process"/>
    <property type="evidence" value="ECO:0007669"/>
    <property type="project" value="InterPro"/>
</dbReference>
<name>A0A2N1PKM6_9BACT</name>
<evidence type="ECO:0000313" key="4">
    <source>
        <dbReference type="Proteomes" id="UP000233256"/>
    </source>
</evidence>
<evidence type="ECO:0000259" key="2">
    <source>
        <dbReference type="Pfam" id="PF13575"/>
    </source>
</evidence>
<dbReference type="EMBL" id="PGXC01000031">
    <property type="protein sequence ID" value="PKK88898.1"/>
    <property type="molecule type" value="Genomic_DNA"/>
</dbReference>
<organism evidence="3 4">
    <name type="scientific">Candidatus Wallbacteria bacterium HGW-Wallbacteria-1</name>
    <dbReference type="NCBI Taxonomy" id="2013854"/>
    <lineage>
        <taxon>Bacteria</taxon>
        <taxon>Candidatus Walliibacteriota</taxon>
    </lineage>
</organism>
<comment type="caution">
    <text evidence="3">The sequence shown here is derived from an EMBL/GenBank/DDBJ whole genome shotgun (WGS) entry which is preliminary data.</text>
</comment>
<dbReference type="Pfam" id="PF13575">
    <property type="entry name" value="DUF4135"/>
    <property type="match status" value="1"/>
</dbReference>
<dbReference type="CDD" id="cd04792">
    <property type="entry name" value="LanM-like"/>
    <property type="match status" value="1"/>
</dbReference>
<feature type="domain" description="Lantibiotic biosynthesis protein dehydration" evidence="2">
    <location>
        <begin position="225"/>
        <end position="601"/>
    </location>
</feature>
<dbReference type="Proteomes" id="UP000233256">
    <property type="component" value="Unassembled WGS sequence"/>
</dbReference>
<dbReference type="SUPFAM" id="SSF158745">
    <property type="entry name" value="LanC-like"/>
    <property type="match status" value="1"/>
</dbReference>
<dbReference type="AlphaFoldDB" id="A0A2N1PKM6"/>
<dbReference type="SMART" id="SM01260">
    <property type="entry name" value="LANC_like"/>
    <property type="match status" value="1"/>
</dbReference>
<dbReference type="GO" id="GO:0031179">
    <property type="term" value="P:peptide modification"/>
    <property type="evidence" value="ECO:0007669"/>
    <property type="project" value="InterPro"/>
</dbReference>
<evidence type="ECO:0000256" key="1">
    <source>
        <dbReference type="PIRSR" id="PIRSR607822-1"/>
    </source>
</evidence>
<dbReference type="InterPro" id="IPR007822">
    <property type="entry name" value="LANC-like"/>
</dbReference>
<sequence length="1073" mass="121324">MNKIIRKIAGRAMYPFEWNSLEISHRVQCQDDGTVSHLLDRWEKRLVLGSDDPGLFDRRLTSLGLDRKSVRGWLAPNCLSHDAILPDWALSLAEILDAGNYDLSNSDIFLPSLAELSDYSEEELRVLDLLSPEKPLFPEFLHPFATWAFRKIGPLPLLNGKIAAQLGRYLVSRLSLSVARTVSYEIKKPATAVLLRGDTPEERYSYYTGQILGTPEGILSLYEKYPVLARLHTECAQRFVAYISEIFRNLDQEMTLLEKCFNNGFRMGRIIEFQAGLSDPHNQGKTVCFLEFESGQKILYKPRSLAIDEACNSLVRWLNDIDSQLCFHECEILDMEDHGWVRFVETLECRTLCDVAEYYMRQGFHLALFFLLCGEDFHYGNFIPKGRIPVPIDLEGLMAPGVHTIPPELPIMDPEFHPLPFTILSSVMIPNWRAGADTMIFHEFSGINGRSSRHWPLKFPVWKNLRTDQLKLEHEFPDRSRYDSRPIFQGDRPSVDEYLDELEKGFSQCCTIFMENRDYLLSESSPLQRFKGVQVRCMTRDTNDYSDLLFWSSAPDQLVSGAAHFIALEMICRRESRFGQGLNLVDSEKESLFNGDIPIFTGFTDSCALYLDQKKSIERAVERDAFSQVLQRVRELSVNNCNWQIRLMRTAFRISFEKGGKRGAQSVSSKQRFLDNAVLIGDALERLALKNSRGTVWLDLIRSSGASTSVSYCNMDPFLLRGTSGTALFMASLYAHTNEERFKILAGNAFGHTLHVFEKMALEMADYEIPLSAFTGIAGVIYALVEAGRLLNDEFYVDRALDLALEIESRKLSDEPCPDLMTGSSGVILSLLHLHRVRQDSKIILMCRSLADSIMKCSAGNRGENGWNVPGFHRPLMGMAHGAAGIALALSRLNKVSPDSRFIKSVENSLEFEKRNFSVEKSDWPNFQSMDAVPSFMKGWCAGAPGFGLARLRTEHPDPEVRAIVETDIDRALAATLFHLDSGKRHHLCCGESGRICFLLESGLKRKSTELIEKAMNGGNALIDYYECTGHWRFQDFNERSIIPGLMNGVSGIGLTLLKLVDSEKTSNVLTLD</sequence>